<evidence type="ECO:0000256" key="3">
    <source>
        <dbReference type="ARBA" id="ARBA00022448"/>
    </source>
</evidence>
<evidence type="ECO:0000256" key="9">
    <source>
        <dbReference type="ARBA" id="ARBA00023170"/>
    </source>
</evidence>
<evidence type="ECO:0000256" key="7">
    <source>
        <dbReference type="ARBA" id="ARBA00023077"/>
    </source>
</evidence>
<accession>A0A139BWI0</accession>
<dbReference type="InterPro" id="IPR037066">
    <property type="entry name" value="Plug_dom_sf"/>
</dbReference>
<feature type="signal peptide" evidence="13">
    <location>
        <begin position="1"/>
        <end position="42"/>
    </location>
</feature>
<keyword evidence="9 16" id="KW-0675">Receptor</keyword>
<dbReference type="Proteomes" id="UP000070578">
    <property type="component" value="Unassembled WGS sequence"/>
</dbReference>
<dbReference type="GO" id="GO:0009279">
    <property type="term" value="C:cell outer membrane"/>
    <property type="evidence" value="ECO:0007669"/>
    <property type="project" value="UniProtKB-SubCell"/>
</dbReference>
<evidence type="ECO:0000256" key="6">
    <source>
        <dbReference type="ARBA" id="ARBA00022729"/>
    </source>
</evidence>
<dbReference type="EMBL" id="LSLI01000007">
    <property type="protein sequence ID" value="KXS33347.1"/>
    <property type="molecule type" value="Genomic_DNA"/>
</dbReference>
<dbReference type="Gene3D" id="2.170.130.10">
    <property type="entry name" value="TonB-dependent receptor, plug domain"/>
    <property type="match status" value="1"/>
</dbReference>
<evidence type="ECO:0000256" key="1">
    <source>
        <dbReference type="ARBA" id="ARBA00004571"/>
    </source>
</evidence>
<evidence type="ECO:0000256" key="10">
    <source>
        <dbReference type="ARBA" id="ARBA00023237"/>
    </source>
</evidence>
<evidence type="ECO:0000259" key="14">
    <source>
        <dbReference type="Pfam" id="PF00593"/>
    </source>
</evidence>
<dbReference type="Pfam" id="PF00593">
    <property type="entry name" value="TonB_dep_Rec_b-barrel"/>
    <property type="match status" value="1"/>
</dbReference>
<keyword evidence="7 12" id="KW-0798">TonB box</keyword>
<comment type="caution">
    <text evidence="16">The sequence shown here is derived from an EMBL/GenBank/DDBJ whole genome shotgun (WGS) entry which is preliminary data.</text>
</comment>
<evidence type="ECO:0000256" key="11">
    <source>
        <dbReference type="PROSITE-ProRule" id="PRU01360"/>
    </source>
</evidence>
<keyword evidence="3 11" id="KW-0813">Transport</keyword>
<reference evidence="16 17" key="2">
    <citation type="submission" date="2016-03" db="EMBL/GenBank/DDBJ databases">
        <title>New uncultured bacterium of the family Gallionellaceae from acid mine drainage: description and reconstruction of genome based on metagenomic analysis of microbial community.</title>
        <authorList>
            <person name="Kadnikov V."/>
            <person name="Ivasenko D."/>
            <person name="Beletsky A."/>
            <person name="Mardanov A."/>
            <person name="Danilova E."/>
            <person name="Pimenov N."/>
            <person name="Karnachuk O."/>
            <person name="Ravin N."/>
        </authorList>
    </citation>
    <scope>NUCLEOTIDE SEQUENCE [LARGE SCALE GENOMIC DNA]</scope>
    <source>
        <strain evidence="16">ShG14-8</strain>
    </source>
</reference>
<feature type="chain" id="PRO_5007484019" evidence="13">
    <location>
        <begin position="43"/>
        <end position="736"/>
    </location>
</feature>
<sequence>MRKKSDVGQNLSNCFNRSNLGKLVPAGIVLSILACASNGAFAADVTDLGVVGATDTGNVAVNKDSPTYQAPTQGSLDAAQPQSIINQHYIQENASAGSNYTDIVNIAPGMFSVDPNGPGMMETQSLTMRGFQDGQYNVTFDGIPWGDSNDFTHHSTSYFMSQDIGNIVIDRGPGDASNIGNATFGGTIAVNSKDPMTTAATTPYATVGSFNTVLAGAEFDTGAMKNYGDASAFIDYKNFSSDGYLTNSNIRRNNLFIKFIKPVSENTALTFVTMQNQVHQNVPLGATLANIAKYGQNYGLSSNPNSQNYYGYNYDDITGDFEYVGLNSVQGNLKIDNKIYTYAYYHNGFNGNDPGGAGANGTSYGASNVPGQKMDMNYRSYGDLLRLTNTLEHGNLEYGAWVDHQTNNRMNMNVDYSLGGALNPAGGGVNGVNQSMVDTLTTIQPYMQYEWKATDSLTVTPGLKYSSFTRTIDATVNAGTNQPYSTSQTWAKALPAVSAHYKIRSNWTTYAQFAEGFLAPNLNSFYQPNVLPATLSPQSTKNYQLGTTWSGSRLTVSGDVYKIDFNNQITAAPCGINTCFSNAGGVKYNGIEGESTYVVGEGFSLYGNYAINNYSMSTAGNVLLNVPKNTAAAGLIYNRGPVYASLIAKEVGHRYSGQDAQGNPIPFASFTITNFNYSYALDSMGSWGENAKVGFQVNNVFDKNGIFASFANDAGGNPMFYVNPVRNYALSLSVSM</sequence>
<reference evidence="16 17" key="1">
    <citation type="submission" date="2016-02" db="EMBL/GenBank/DDBJ databases">
        <authorList>
            <person name="Wen L."/>
            <person name="He K."/>
            <person name="Yang H."/>
        </authorList>
    </citation>
    <scope>NUCLEOTIDE SEQUENCE [LARGE SCALE GENOMIC DNA]</scope>
    <source>
        <strain evidence="16">ShG14-8</strain>
    </source>
</reference>
<dbReference type="InterPro" id="IPR039426">
    <property type="entry name" value="TonB-dep_rcpt-like"/>
</dbReference>
<dbReference type="GO" id="GO:0044718">
    <property type="term" value="P:siderophore transmembrane transport"/>
    <property type="evidence" value="ECO:0007669"/>
    <property type="project" value="TreeGrafter"/>
</dbReference>
<feature type="domain" description="TonB-dependent receptor-like beta-barrel" evidence="14">
    <location>
        <begin position="294"/>
        <end position="700"/>
    </location>
</feature>
<keyword evidence="8 11" id="KW-0472">Membrane</keyword>
<evidence type="ECO:0000313" key="17">
    <source>
        <dbReference type="Proteomes" id="UP000070578"/>
    </source>
</evidence>
<evidence type="ECO:0000259" key="15">
    <source>
        <dbReference type="Pfam" id="PF07715"/>
    </source>
</evidence>
<comment type="similarity">
    <text evidence="2 11 12">Belongs to the TonB-dependent receptor family.</text>
</comment>
<dbReference type="PANTHER" id="PTHR30069:SF29">
    <property type="entry name" value="HEMOGLOBIN AND HEMOGLOBIN-HAPTOGLOBIN-BINDING PROTEIN 1-RELATED"/>
    <property type="match status" value="1"/>
</dbReference>
<evidence type="ECO:0000256" key="13">
    <source>
        <dbReference type="SAM" id="SignalP"/>
    </source>
</evidence>
<dbReference type="InterPro" id="IPR000531">
    <property type="entry name" value="Beta-barrel_TonB"/>
</dbReference>
<name>A0A139BWI0_9PROT</name>
<dbReference type="Gene3D" id="2.40.170.20">
    <property type="entry name" value="TonB-dependent receptor, beta-barrel domain"/>
    <property type="match status" value="1"/>
</dbReference>
<dbReference type="PROSITE" id="PS51257">
    <property type="entry name" value="PROKAR_LIPOPROTEIN"/>
    <property type="match status" value="1"/>
</dbReference>
<dbReference type="Pfam" id="PF07715">
    <property type="entry name" value="Plug"/>
    <property type="match status" value="1"/>
</dbReference>
<gene>
    <name evidence="16" type="ORF">AWT59_0509</name>
</gene>
<dbReference type="PROSITE" id="PS52016">
    <property type="entry name" value="TONB_DEPENDENT_REC_3"/>
    <property type="match status" value="1"/>
</dbReference>
<evidence type="ECO:0000256" key="4">
    <source>
        <dbReference type="ARBA" id="ARBA00022452"/>
    </source>
</evidence>
<feature type="domain" description="TonB-dependent receptor plug" evidence="15">
    <location>
        <begin position="77"/>
        <end position="186"/>
    </location>
</feature>
<keyword evidence="5 11" id="KW-0812">Transmembrane</keyword>
<evidence type="ECO:0000256" key="2">
    <source>
        <dbReference type="ARBA" id="ARBA00009810"/>
    </source>
</evidence>
<proteinExistence type="inferred from homology"/>
<comment type="subcellular location">
    <subcellularLocation>
        <location evidence="1 11">Cell outer membrane</location>
        <topology evidence="1 11">Multi-pass membrane protein</topology>
    </subcellularLocation>
</comment>
<evidence type="ECO:0000256" key="5">
    <source>
        <dbReference type="ARBA" id="ARBA00022692"/>
    </source>
</evidence>
<evidence type="ECO:0000256" key="12">
    <source>
        <dbReference type="RuleBase" id="RU003357"/>
    </source>
</evidence>
<dbReference type="AlphaFoldDB" id="A0A139BWI0"/>
<organism evidence="16 17">
    <name type="scientific">Candidatus Gallionella acididurans</name>
    <dbReference type="NCBI Taxonomy" id="1796491"/>
    <lineage>
        <taxon>Bacteria</taxon>
        <taxon>Pseudomonadati</taxon>
        <taxon>Pseudomonadota</taxon>
        <taxon>Betaproteobacteria</taxon>
        <taxon>Nitrosomonadales</taxon>
        <taxon>Gallionellaceae</taxon>
        <taxon>Gallionella</taxon>
    </lineage>
</organism>
<evidence type="ECO:0000256" key="8">
    <source>
        <dbReference type="ARBA" id="ARBA00023136"/>
    </source>
</evidence>
<dbReference type="InterPro" id="IPR012910">
    <property type="entry name" value="Plug_dom"/>
</dbReference>
<dbReference type="InterPro" id="IPR036942">
    <property type="entry name" value="Beta-barrel_TonB_sf"/>
</dbReference>
<keyword evidence="10 11" id="KW-0998">Cell outer membrane</keyword>
<protein>
    <submittedName>
        <fullName evidence="16">TonB-dependent outer membrane receptor</fullName>
    </submittedName>
</protein>
<keyword evidence="4 11" id="KW-1134">Transmembrane beta strand</keyword>
<dbReference type="GO" id="GO:0015344">
    <property type="term" value="F:siderophore uptake transmembrane transporter activity"/>
    <property type="evidence" value="ECO:0007669"/>
    <property type="project" value="TreeGrafter"/>
</dbReference>
<keyword evidence="6 13" id="KW-0732">Signal</keyword>
<dbReference type="SUPFAM" id="SSF56935">
    <property type="entry name" value="Porins"/>
    <property type="match status" value="1"/>
</dbReference>
<evidence type="ECO:0000313" key="16">
    <source>
        <dbReference type="EMBL" id="KXS33347.1"/>
    </source>
</evidence>
<dbReference type="PANTHER" id="PTHR30069">
    <property type="entry name" value="TONB-DEPENDENT OUTER MEMBRANE RECEPTOR"/>
    <property type="match status" value="1"/>
</dbReference>